<gene>
    <name evidence="2" type="ORF">Tcan_10323</name>
</gene>
<keyword evidence="3" id="KW-1185">Reference proteome</keyword>
<evidence type="ECO:0000313" key="3">
    <source>
        <dbReference type="Proteomes" id="UP000031036"/>
    </source>
</evidence>
<feature type="region of interest" description="Disordered" evidence="1">
    <location>
        <begin position="169"/>
        <end position="217"/>
    </location>
</feature>
<evidence type="ECO:0000256" key="1">
    <source>
        <dbReference type="SAM" id="MobiDB-lite"/>
    </source>
</evidence>
<accession>A0A0B2VWQ0</accession>
<name>A0A0B2VWQ0_TOXCA</name>
<dbReference type="EMBL" id="JPKZ01000726">
    <property type="protein sequence ID" value="KHN85839.1"/>
    <property type="molecule type" value="Genomic_DNA"/>
</dbReference>
<sequence>MPHSHSIPSGPFDFPWPTQPNGEPQPRAPSGENWPTGPDGKPLPRGPNGLRWPTGPSGKPLPVSPMGTPWPVGPNGGLLPSGPGVEPWPKGWPRLPHIHILPIGPFDFPSHGLVDGNPDLLADMKNHKPTSPPWYPTTIRTVELNWTTPSKPDRLYFGPTRMGPLAELVPFEPPKKNGPDSGPVTPSGKHMRPQFPLWDSNGSEKKEANDAKPEVGKDYSPLYSPEVCEDKAPREVCEMVAPICIDTKAAFILEMIKCKAQQRAQPVNQKAISWIRRAKTVASFTTVVELSAWINETSEIKAAYANDDLIAEEIQHLYRIAHLTGDNACDDLLARIDI</sequence>
<dbReference type="AlphaFoldDB" id="A0A0B2VWQ0"/>
<protein>
    <submittedName>
        <fullName evidence="2">Uncharacterized protein</fullName>
    </submittedName>
</protein>
<dbReference type="OrthoDB" id="10594762at2759"/>
<feature type="region of interest" description="Disordered" evidence="1">
    <location>
        <begin position="1"/>
        <end position="84"/>
    </location>
</feature>
<comment type="caution">
    <text evidence="2">The sequence shown here is derived from an EMBL/GenBank/DDBJ whole genome shotgun (WGS) entry which is preliminary data.</text>
</comment>
<organism evidence="2 3">
    <name type="scientific">Toxocara canis</name>
    <name type="common">Canine roundworm</name>
    <dbReference type="NCBI Taxonomy" id="6265"/>
    <lineage>
        <taxon>Eukaryota</taxon>
        <taxon>Metazoa</taxon>
        <taxon>Ecdysozoa</taxon>
        <taxon>Nematoda</taxon>
        <taxon>Chromadorea</taxon>
        <taxon>Rhabditida</taxon>
        <taxon>Spirurina</taxon>
        <taxon>Ascaridomorpha</taxon>
        <taxon>Ascaridoidea</taxon>
        <taxon>Toxocaridae</taxon>
        <taxon>Toxocara</taxon>
    </lineage>
</organism>
<proteinExistence type="predicted"/>
<reference evidence="2 3" key="1">
    <citation type="submission" date="2014-11" db="EMBL/GenBank/DDBJ databases">
        <title>Genetic blueprint of the zoonotic pathogen Toxocara canis.</title>
        <authorList>
            <person name="Zhu X.-Q."/>
            <person name="Korhonen P.K."/>
            <person name="Cai H."/>
            <person name="Young N.D."/>
            <person name="Nejsum P."/>
            <person name="von Samson-Himmelstjerna G."/>
            <person name="Boag P.R."/>
            <person name="Tan P."/>
            <person name="Li Q."/>
            <person name="Min J."/>
            <person name="Yang Y."/>
            <person name="Wang X."/>
            <person name="Fang X."/>
            <person name="Hall R.S."/>
            <person name="Hofmann A."/>
            <person name="Sternberg P.W."/>
            <person name="Jex A.R."/>
            <person name="Gasser R.B."/>
        </authorList>
    </citation>
    <scope>NUCLEOTIDE SEQUENCE [LARGE SCALE GENOMIC DNA]</scope>
    <source>
        <strain evidence="2">PN_DK_2014</strain>
    </source>
</reference>
<evidence type="ECO:0000313" key="2">
    <source>
        <dbReference type="EMBL" id="KHN85839.1"/>
    </source>
</evidence>
<feature type="compositionally biased region" description="Basic and acidic residues" evidence="1">
    <location>
        <begin position="202"/>
        <end position="217"/>
    </location>
</feature>
<dbReference type="Proteomes" id="UP000031036">
    <property type="component" value="Unassembled WGS sequence"/>
</dbReference>